<keyword evidence="4" id="KW-1185">Reference proteome</keyword>
<comment type="caution">
    <text evidence="3">The sequence shown here is derived from an EMBL/GenBank/DDBJ whole genome shotgun (WGS) entry which is preliminary data.</text>
</comment>
<sequence length="371" mass="38444">MSHDLDERIAAALQARACSGGGIDPEPLVRHARRHGGRIKRRRRALAAFGTATAAAVMAVTVLVTPDLDLPGPPPAAAPSLPGSPGSPGAVARPDLVGADPGTLHFTARDLVAGADHVTWSSGAGSESVEARGGSTSALFQLAGSEKSLNEAGKTLGSSGKPVTKVEVAVGGQPGRAWVDSQAVEAATGESGRSGESSESGESGESGNWTVRWQPAEGLWASLQILGTDQAGLLAAAGGIRFDSAQRCVVPFRLTDLPAGMRTLSCSVKLGARGFEEGSLLAGDAQRWFNVRVERSSPEWRPTETEGDLTAGPYQVEREGNRALKMIVHSCFVGLIRDGWGSWGNGVTEPEAVRVLAGYRPAADLGDVATW</sequence>
<dbReference type="RefSeq" id="WP_282756329.1">
    <property type="nucleotide sequence ID" value="NZ_JASCTH010000001.1"/>
</dbReference>
<dbReference type="Proteomes" id="UP001241758">
    <property type="component" value="Unassembled WGS sequence"/>
</dbReference>
<gene>
    <name evidence="3" type="ORF">QLQ12_00660</name>
</gene>
<feature type="transmembrane region" description="Helical" evidence="2">
    <location>
        <begin position="45"/>
        <end position="64"/>
    </location>
</feature>
<proteinExistence type="predicted"/>
<dbReference type="EMBL" id="JASCTH010000001">
    <property type="protein sequence ID" value="MDI6097118.1"/>
    <property type="molecule type" value="Genomic_DNA"/>
</dbReference>
<keyword evidence="2" id="KW-0472">Membrane</keyword>
<organism evidence="3 4">
    <name type="scientific">Actinoplanes sandaracinus</name>
    <dbReference type="NCBI Taxonomy" id="3045177"/>
    <lineage>
        <taxon>Bacteria</taxon>
        <taxon>Bacillati</taxon>
        <taxon>Actinomycetota</taxon>
        <taxon>Actinomycetes</taxon>
        <taxon>Micromonosporales</taxon>
        <taxon>Micromonosporaceae</taxon>
        <taxon>Actinoplanes</taxon>
    </lineage>
</organism>
<feature type="region of interest" description="Disordered" evidence="1">
    <location>
        <begin position="177"/>
        <end position="209"/>
    </location>
</feature>
<name>A0ABT6WBM0_9ACTN</name>
<evidence type="ECO:0000313" key="3">
    <source>
        <dbReference type="EMBL" id="MDI6097118.1"/>
    </source>
</evidence>
<protein>
    <submittedName>
        <fullName evidence="3">Uncharacterized protein</fullName>
    </submittedName>
</protein>
<accession>A0ABT6WBM0</accession>
<feature type="compositionally biased region" description="Low complexity" evidence="1">
    <location>
        <begin position="189"/>
        <end position="207"/>
    </location>
</feature>
<evidence type="ECO:0000313" key="4">
    <source>
        <dbReference type="Proteomes" id="UP001241758"/>
    </source>
</evidence>
<evidence type="ECO:0000256" key="1">
    <source>
        <dbReference type="SAM" id="MobiDB-lite"/>
    </source>
</evidence>
<keyword evidence="2" id="KW-1133">Transmembrane helix</keyword>
<evidence type="ECO:0000256" key="2">
    <source>
        <dbReference type="SAM" id="Phobius"/>
    </source>
</evidence>
<feature type="region of interest" description="Disordered" evidence="1">
    <location>
        <begin position="73"/>
        <end position="96"/>
    </location>
</feature>
<reference evidence="3 4" key="1">
    <citation type="submission" date="2023-05" db="EMBL/GenBank/DDBJ databases">
        <title>Actinoplanes sp. NEAU-A12 genome sequencing.</title>
        <authorList>
            <person name="Wang Z.-S."/>
        </authorList>
    </citation>
    <scope>NUCLEOTIDE SEQUENCE [LARGE SCALE GENOMIC DNA]</scope>
    <source>
        <strain evidence="3 4">NEAU-A12</strain>
    </source>
</reference>
<keyword evidence="2" id="KW-0812">Transmembrane</keyword>
<feature type="compositionally biased region" description="Low complexity" evidence="1">
    <location>
        <begin position="78"/>
        <end position="90"/>
    </location>
</feature>